<reference evidence="2 3" key="1">
    <citation type="journal article" date="2017" name="Gigascience">
        <title>Genome sequence of the small brown planthopper, Laodelphax striatellus.</title>
        <authorList>
            <person name="Zhu J."/>
            <person name="Jiang F."/>
            <person name="Wang X."/>
            <person name="Yang P."/>
            <person name="Bao Y."/>
            <person name="Zhao W."/>
            <person name="Wang W."/>
            <person name="Lu H."/>
            <person name="Wang Q."/>
            <person name="Cui N."/>
            <person name="Li J."/>
            <person name="Chen X."/>
            <person name="Luo L."/>
            <person name="Yu J."/>
            <person name="Kang L."/>
            <person name="Cui F."/>
        </authorList>
    </citation>
    <scope>NUCLEOTIDE SEQUENCE [LARGE SCALE GENOMIC DNA]</scope>
    <source>
        <strain evidence="2">Lst14</strain>
    </source>
</reference>
<dbReference type="AlphaFoldDB" id="A0A482XRG6"/>
<sequence length="333" mass="37311">METQKFLSSGGDTNFVQAIEELMGSLPDKVACRISNYNKNSSEVESSHFPKDKACSEEIKSTQCTNNDGKINGLVTKSRIPAKVEKKAKDNSHVSKKGKATQEHIIGNEPIQSKPLITDTHYVLSDVIPPHQSKDFSFRPINSNDNSLERMVDVNGCVKDILGTSLEFRHVSNRNGDLLIADALIEVEGDLGDNYNITHEKLGDSIVSGKSILKEISSRHVKFTNLPNVHVGNGDGHIVPIQQPNKYEDKMNGELKDARINNFNVVSKDRELYPTINFPSVNENPIKIHWALTRIACYKDAYTYEVMRPFKKAPRKLPHDTDKVFIVLKGNEK</sequence>
<evidence type="ECO:0000313" key="3">
    <source>
        <dbReference type="Proteomes" id="UP000291343"/>
    </source>
</evidence>
<gene>
    <name evidence="2" type="ORF">LSTR_LSTR006241</name>
</gene>
<protein>
    <submittedName>
        <fullName evidence="2">Uncharacterized protein</fullName>
    </submittedName>
</protein>
<dbReference type="EMBL" id="QKKF02002619">
    <property type="protein sequence ID" value="RZF48274.1"/>
    <property type="molecule type" value="Genomic_DNA"/>
</dbReference>
<dbReference type="Proteomes" id="UP000291343">
    <property type="component" value="Unassembled WGS sequence"/>
</dbReference>
<accession>A0A482XRG6</accession>
<dbReference type="InParanoid" id="A0A482XRG6"/>
<feature type="region of interest" description="Disordered" evidence="1">
    <location>
        <begin position="86"/>
        <end position="109"/>
    </location>
</feature>
<proteinExistence type="predicted"/>
<evidence type="ECO:0000256" key="1">
    <source>
        <dbReference type="SAM" id="MobiDB-lite"/>
    </source>
</evidence>
<dbReference type="OrthoDB" id="10552083at2759"/>
<keyword evidence="3" id="KW-1185">Reference proteome</keyword>
<comment type="caution">
    <text evidence="2">The sequence shown here is derived from an EMBL/GenBank/DDBJ whole genome shotgun (WGS) entry which is preliminary data.</text>
</comment>
<organism evidence="2 3">
    <name type="scientific">Laodelphax striatellus</name>
    <name type="common">Small brown planthopper</name>
    <name type="synonym">Delphax striatella</name>
    <dbReference type="NCBI Taxonomy" id="195883"/>
    <lineage>
        <taxon>Eukaryota</taxon>
        <taxon>Metazoa</taxon>
        <taxon>Ecdysozoa</taxon>
        <taxon>Arthropoda</taxon>
        <taxon>Hexapoda</taxon>
        <taxon>Insecta</taxon>
        <taxon>Pterygota</taxon>
        <taxon>Neoptera</taxon>
        <taxon>Paraneoptera</taxon>
        <taxon>Hemiptera</taxon>
        <taxon>Auchenorrhyncha</taxon>
        <taxon>Fulgoroidea</taxon>
        <taxon>Delphacidae</taxon>
        <taxon>Criomorphinae</taxon>
        <taxon>Laodelphax</taxon>
    </lineage>
</organism>
<evidence type="ECO:0000313" key="2">
    <source>
        <dbReference type="EMBL" id="RZF48274.1"/>
    </source>
</evidence>
<name>A0A482XRG6_LAOST</name>